<name>A0A512MFL4_9BACT</name>
<dbReference type="SUPFAM" id="SSF89447">
    <property type="entry name" value="AbrB/MazE/MraZ-like"/>
    <property type="match status" value="1"/>
</dbReference>
<proteinExistence type="predicted"/>
<dbReference type="OrthoDB" id="9795766at2"/>
<reference evidence="2 3" key="1">
    <citation type="submission" date="2019-07" db="EMBL/GenBank/DDBJ databases">
        <title>Whole genome shotgun sequence of Brevifollis gellanilyticus NBRC 108608.</title>
        <authorList>
            <person name="Hosoyama A."/>
            <person name="Uohara A."/>
            <person name="Ohji S."/>
            <person name="Ichikawa N."/>
        </authorList>
    </citation>
    <scope>NUCLEOTIDE SEQUENCE [LARGE SCALE GENOMIC DNA]</scope>
    <source>
        <strain evidence="2 3">NBRC 108608</strain>
    </source>
</reference>
<dbReference type="GO" id="GO:0003677">
    <property type="term" value="F:DNA binding"/>
    <property type="evidence" value="ECO:0007669"/>
    <property type="project" value="InterPro"/>
</dbReference>
<dbReference type="AlphaFoldDB" id="A0A512MFL4"/>
<evidence type="ECO:0000313" key="2">
    <source>
        <dbReference type="EMBL" id="GEP45530.1"/>
    </source>
</evidence>
<keyword evidence="3" id="KW-1185">Reference proteome</keyword>
<evidence type="ECO:0000313" key="3">
    <source>
        <dbReference type="Proteomes" id="UP000321577"/>
    </source>
</evidence>
<organism evidence="2 3">
    <name type="scientific">Brevifollis gellanilyticus</name>
    <dbReference type="NCBI Taxonomy" id="748831"/>
    <lineage>
        <taxon>Bacteria</taxon>
        <taxon>Pseudomonadati</taxon>
        <taxon>Verrucomicrobiota</taxon>
        <taxon>Verrucomicrobiia</taxon>
        <taxon>Verrucomicrobiales</taxon>
        <taxon>Verrucomicrobiaceae</taxon>
    </lineage>
</organism>
<dbReference type="Proteomes" id="UP000321577">
    <property type="component" value="Unassembled WGS sequence"/>
</dbReference>
<dbReference type="EMBL" id="BKAG01000051">
    <property type="protein sequence ID" value="GEP45530.1"/>
    <property type="molecule type" value="Genomic_DNA"/>
</dbReference>
<gene>
    <name evidence="2" type="ORF">BGE01nite_48210</name>
</gene>
<evidence type="ECO:0000259" key="1">
    <source>
        <dbReference type="SMART" id="SM00966"/>
    </source>
</evidence>
<dbReference type="InterPro" id="IPR037914">
    <property type="entry name" value="SpoVT-AbrB_sf"/>
</dbReference>
<dbReference type="InterPro" id="IPR007159">
    <property type="entry name" value="SpoVT-AbrB_dom"/>
</dbReference>
<sequence length="73" mass="8012">MIQTITKIGNTQGIILDPTLLEQAGLELGDEVNVEVLGNGIISIKPISIGSRRAGQEARRLIQKNDELFRRLS</sequence>
<accession>A0A512MFL4</accession>
<protein>
    <recommendedName>
        <fullName evidence="1">SpoVT-AbrB domain-containing protein</fullName>
    </recommendedName>
</protein>
<dbReference type="RefSeq" id="WP_146854512.1">
    <property type="nucleotide sequence ID" value="NZ_BKAG01000051.1"/>
</dbReference>
<comment type="caution">
    <text evidence="2">The sequence shown here is derived from an EMBL/GenBank/DDBJ whole genome shotgun (WGS) entry which is preliminary data.</text>
</comment>
<feature type="domain" description="SpoVT-AbrB" evidence="1">
    <location>
        <begin position="6"/>
        <end position="52"/>
    </location>
</feature>
<dbReference type="SMART" id="SM00966">
    <property type="entry name" value="SpoVT_AbrB"/>
    <property type="match status" value="1"/>
</dbReference>
<dbReference type="Gene3D" id="2.10.260.10">
    <property type="match status" value="1"/>
</dbReference>